<keyword evidence="18" id="KW-1185">Reference proteome</keyword>
<dbReference type="RefSeq" id="WP_289840607.1">
    <property type="nucleotide sequence ID" value="NZ_CATKSH010000006.1"/>
</dbReference>
<dbReference type="GO" id="GO:0020037">
    <property type="term" value="F:heme binding"/>
    <property type="evidence" value="ECO:0007669"/>
    <property type="project" value="InterPro"/>
</dbReference>
<evidence type="ECO:0000256" key="11">
    <source>
        <dbReference type="ARBA" id="ARBA00022723"/>
    </source>
</evidence>
<evidence type="ECO:0000256" key="9">
    <source>
        <dbReference type="ARBA" id="ARBA00022617"/>
    </source>
</evidence>
<evidence type="ECO:0000256" key="13">
    <source>
        <dbReference type="ARBA" id="ARBA00022989"/>
    </source>
</evidence>
<evidence type="ECO:0000256" key="5">
    <source>
        <dbReference type="ARBA" id="ARBA00011558"/>
    </source>
</evidence>
<feature type="transmembrane region" description="Helical" evidence="16">
    <location>
        <begin position="106"/>
        <end position="127"/>
    </location>
</feature>
<proteinExistence type="predicted"/>
<keyword evidence="11" id="KW-0479">Metal-binding</keyword>
<sequence length="137" mass="14819">MANHITDMRTPLARAKGRGGLSDGVEHWEAERIGAVLLGPLSLWAVVQILRLAGHDRQTILAWAAKPHNAAPLAGMILLAARHMQLGLEVVATDYSRGWRRTAIKLGIRFACLLIAAYGGASIVKILQNRPQADSRG</sequence>
<dbReference type="Gene3D" id="1.20.1300.10">
    <property type="entry name" value="Fumarate reductase/succinate dehydrogenase, transmembrane subunit"/>
    <property type="match status" value="1"/>
</dbReference>
<keyword evidence="9" id="KW-0349">Heme</keyword>
<keyword evidence="7" id="KW-0813">Transport</keyword>
<evidence type="ECO:0000256" key="8">
    <source>
        <dbReference type="ARBA" id="ARBA00022532"/>
    </source>
</evidence>
<evidence type="ECO:0000256" key="10">
    <source>
        <dbReference type="ARBA" id="ARBA00022692"/>
    </source>
</evidence>
<keyword evidence="14" id="KW-0408">Iron</keyword>
<keyword evidence="12" id="KW-0249">Electron transport</keyword>
<evidence type="ECO:0000313" key="17">
    <source>
        <dbReference type="EMBL" id="CAI9120511.1"/>
    </source>
</evidence>
<dbReference type="EMBL" id="CATKSH010000006">
    <property type="protein sequence ID" value="CAI9120511.1"/>
    <property type="molecule type" value="Genomic_DNA"/>
</dbReference>
<dbReference type="AlphaFoldDB" id="A0AA35Y361"/>
<comment type="pathway">
    <text evidence="4">Carbohydrate metabolism; tricarboxylic acid cycle.</text>
</comment>
<comment type="cofactor">
    <cofactor evidence="1">
        <name>heme</name>
        <dbReference type="ChEBI" id="CHEBI:30413"/>
    </cofactor>
</comment>
<dbReference type="Pfam" id="PF01127">
    <property type="entry name" value="Sdh_cyt"/>
    <property type="match status" value="1"/>
</dbReference>
<evidence type="ECO:0000256" key="2">
    <source>
        <dbReference type="ARBA" id="ARBA00004050"/>
    </source>
</evidence>
<comment type="caution">
    <text evidence="17">The sequence shown here is derived from an EMBL/GenBank/DDBJ whole genome shotgun (WGS) entry which is preliminary data.</text>
</comment>
<dbReference type="InterPro" id="IPR000701">
    <property type="entry name" value="SuccDH_FuR_B_TM-su"/>
</dbReference>
<evidence type="ECO:0000256" key="7">
    <source>
        <dbReference type="ARBA" id="ARBA00022448"/>
    </source>
</evidence>
<comment type="subcellular location">
    <subcellularLocation>
        <location evidence="3">Membrane</location>
        <topology evidence="3">Multi-pass membrane protein</topology>
    </subcellularLocation>
</comment>
<dbReference type="InterPro" id="IPR034804">
    <property type="entry name" value="SQR/QFR_C/D"/>
</dbReference>
<evidence type="ECO:0000313" key="18">
    <source>
        <dbReference type="Proteomes" id="UP001176960"/>
    </source>
</evidence>
<dbReference type="GO" id="GO:0046872">
    <property type="term" value="F:metal ion binding"/>
    <property type="evidence" value="ECO:0007669"/>
    <property type="project" value="UniProtKB-KW"/>
</dbReference>
<name>A0AA35Y361_9PROT</name>
<evidence type="ECO:0000256" key="16">
    <source>
        <dbReference type="SAM" id="Phobius"/>
    </source>
</evidence>
<reference evidence="17" key="1">
    <citation type="submission" date="2023-03" db="EMBL/GenBank/DDBJ databases">
        <authorList>
            <person name="Cleenwerck I."/>
        </authorList>
    </citation>
    <scope>NUCLEOTIDE SEQUENCE</scope>
    <source>
        <strain evidence="17">LMG 32879</strain>
    </source>
</reference>
<evidence type="ECO:0000256" key="6">
    <source>
        <dbReference type="ARBA" id="ARBA00019425"/>
    </source>
</evidence>
<dbReference type="GO" id="GO:0016020">
    <property type="term" value="C:membrane"/>
    <property type="evidence" value="ECO:0007669"/>
    <property type="project" value="UniProtKB-SubCell"/>
</dbReference>
<evidence type="ECO:0000256" key="1">
    <source>
        <dbReference type="ARBA" id="ARBA00001971"/>
    </source>
</evidence>
<evidence type="ECO:0000256" key="15">
    <source>
        <dbReference type="ARBA" id="ARBA00023136"/>
    </source>
</evidence>
<keyword evidence="13 16" id="KW-1133">Transmembrane helix</keyword>
<dbReference type="GO" id="GO:0006099">
    <property type="term" value="P:tricarboxylic acid cycle"/>
    <property type="evidence" value="ECO:0007669"/>
    <property type="project" value="UniProtKB-KW"/>
</dbReference>
<gene>
    <name evidence="17" type="primary">sdhD</name>
    <name evidence="17" type="ORF">LMG32879_001344</name>
</gene>
<dbReference type="SUPFAM" id="SSF81343">
    <property type="entry name" value="Fumarate reductase respiratory complex transmembrane subunits"/>
    <property type="match status" value="1"/>
</dbReference>
<protein>
    <recommendedName>
        <fullName evidence="6">Succinate dehydrogenase hydrophobic membrane anchor subunit</fullName>
    </recommendedName>
</protein>
<evidence type="ECO:0000256" key="4">
    <source>
        <dbReference type="ARBA" id="ARBA00005163"/>
    </source>
</evidence>
<keyword evidence="10 16" id="KW-0812">Transmembrane</keyword>
<dbReference type="InterPro" id="IPR014312">
    <property type="entry name" value="Succ_DH_anchor"/>
</dbReference>
<evidence type="ECO:0000256" key="3">
    <source>
        <dbReference type="ARBA" id="ARBA00004141"/>
    </source>
</evidence>
<accession>A0AA35Y361</accession>
<keyword evidence="8" id="KW-0816">Tricarboxylic acid cycle</keyword>
<keyword evidence="15 16" id="KW-0472">Membrane</keyword>
<organism evidence="17 18">
    <name type="scientific">Brytella acorum</name>
    <dbReference type="NCBI Taxonomy" id="2959299"/>
    <lineage>
        <taxon>Bacteria</taxon>
        <taxon>Pseudomonadati</taxon>
        <taxon>Pseudomonadota</taxon>
        <taxon>Alphaproteobacteria</taxon>
        <taxon>Acetobacterales</taxon>
        <taxon>Acetobacteraceae</taxon>
        <taxon>Brytella</taxon>
    </lineage>
</organism>
<dbReference type="Proteomes" id="UP001176960">
    <property type="component" value="Unassembled WGS sequence"/>
</dbReference>
<dbReference type="NCBIfam" id="TIGR02968">
    <property type="entry name" value="succ_dehyd_anc"/>
    <property type="match status" value="1"/>
</dbReference>
<comment type="function">
    <text evidence="2">Membrane-anchoring subunit of succinate dehydrogenase (SDH).</text>
</comment>
<evidence type="ECO:0000256" key="14">
    <source>
        <dbReference type="ARBA" id="ARBA00023004"/>
    </source>
</evidence>
<comment type="subunit">
    <text evidence="5">Part of an enzyme complex containing four subunits: a flavoprotein, an iron-sulfur protein, plus two membrane-anchoring proteins, SdhC and SdhD.</text>
</comment>
<evidence type="ECO:0000256" key="12">
    <source>
        <dbReference type="ARBA" id="ARBA00022982"/>
    </source>
</evidence>